<comment type="caution">
    <text evidence="2">The sequence shown here is derived from an EMBL/GenBank/DDBJ whole genome shotgun (WGS) entry which is preliminary data.</text>
</comment>
<dbReference type="AlphaFoldDB" id="A0A3A1Y9S5"/>
<sequence>MKNTSKISALESKFPILAIENDCLLSKEADITIGFSVQLPELFTLSGEDYQLLHSLWYKAIKVLPEYTVIHKQDWFLKENYTTNLQSENTTFLSRSYEKHFNERPFLHHRCYLFLTKTTKNRMQSQSNFSSLCKGNFLPKEIRNKEYISQFLEAVRQMERILNDSGFLHITQLTETDYIGTKDKKGLFEQYLSL</sequence>
<evidence type="ECO:0000313" key="2">
    <source>
        <dbReference type="EMBL" id="RIY35063.1"/>
    </source>
</evidence>
<organism evidence="2 3">
    <name type="scientific">Capnocytophaga canis</name>
    <dbReference type="NCBI Taxonomy" id="1848903"/>
    <lineage>
        <taxon>Bacteria</taxon>
        <taxon>Pseudomonadati</taxon>
        <taxon>Bacteroidota</taxon>
        <taxon>Flavobacteriia</taxon>
        <taxon>Flavobacteriales</taxon>
        <taxon>Flavobacteriaceae</taxon>
        <taxon>Capnocytophaga</taxon>
    </lineage>
</organism>
<protein>
    <submittedName>
        <fullName evidence="2">Conjugal transfer protein TraG</fullName>
    </submittedName>
</protein>
<dbReference type="Proteomes" id="UP000265497">
    <property type="component" value="Unassembled WGS sequence"/>
</dbReference>
<accession>A0A3A1Y9S5</accession>
<dbReference type="PANTHER" id="PTHR38467">
    <property type="match status" value="1"/>
</dbReference>
<evidence type="ECO:0000259" key="1">
    <source>
        <dbReference type="Pfam" id="PF12991"/>
    </source>
</evidence>
<feature type="non-terminal residue" evidence="2">
    <location>
        <position position="194"/>
    </location>
</feature>
<dbReference type="RefSeq" id="WP_119653172.1">
    <property type="nucleotide sequence ID" value="NZ_NSDI01000027.1"/>
</dbReference>
<feature type="domain" description="TraG N-terminal Bacteroidetes" evidence="1">
    <location>
        <begin position="3"/>
        <end position="55"/>
    </location>
</feature>
<dbReference type="Pfam" id="PF12991">
    <property type="entry name" value="DUF3875"/>
    <property type="match status" value="1"/>
</dbReference>
<dbReference type="InterPro" id="IPR022509">
    <property type="entry name" value="Conjugation_ATPase_TraG"/>
</dbReference>
<proteinExistence type="predicted"/>
<dbReference type="NCBIfam" id="TIGR03783">
    <property type="entry name" value="Bac_Flav_CT_G"/>
    <property type="match status" value="1"/>
</dbReference>
<dbReference type="InterPro" id="IPR024451">
    <property type="entry name" value="TraG_N_Bacteroidetes"/>
</dbReference>
<dbReference type="InterPro" id="IPR053155">
    <property type="entry name" value="F-pilin_assembly_TraC"/>
</dbReference>
<evidence type="ECO:0000313" key="3">
    <source>
        <dbReference type="Proteomes" id="UP000265497"/>
    </source>
</evidence>
<dbReference type="EMBL" id="NSDI01000027">
    <property type="protein sequence ID" value="RIY35063.1"/>
    <property type="molecule type" value="Genomic_DNA"/>
</dbReference>
<gene>
    <name evidence="2" type="ORF">CKY20_11385</name>
</gene>
<dbReference type="PANTHER" id="PTHR38467:SF1">
    <property type="entry name" value="CONJUGATIVE TRANSFER: ASSEMBLY"/>
    <property type="match status" value="1"/>
</dbReference>
<reference evidence="2 3" key="1">
    <citation type="submission" date="2017-08" db="EMBL/GenBank/DDBJ databases">
        <title>Capnocytophaga canis 17-158 assembly.</title>
        <authorList>
            <person name="Gulvik C.A."/>
        </authorList>
    </citation>
    <scope>NUCLEOTIDE SEQUENCE [LARGE SCALE GENOMIC DNA]</scope>
    <source>
        <strain evidence="2 3">17-158</strain>
    </source>
</reference>
<name>A0A3A1Y9S5_9FLAO</name>